<dbReference type="WBParaSite" id="HPLM_0000627901-mRNA-1">
    <property type="protein sequence ID" value="HPLM_0000627901-mRNA-1"/>
    <property type="gene ID" value="HPLM_0000627901"/>
</dbReference>
<accession>A0A0N4W7Y4</accession>
<evidence type="ECO:0000313" key="2">
    <source>
        <dbReference type="Proteomes" id="UP000268014"/>
    </source>
</evidence>
<keyword evidence="2" id="KW-1185">Reference proteome</keyword>
<evidence type="ECO:0000313" key="3">
    <source>
        <dbReference type="WBParaSite" id="HPLM_0000627901-mRNA-1"/>
    </source>
</evidence>
<evidence type="ECO:0000313" key="1">
    <source>
        <dbReference type="EMBL" id="VDO28476.1"/>
    </source>
</evidence>
<reference evidence="1 2" key="2">
    <citation type="submission" date="2018-11" db="EMBL/GenBank/DDBJ databases">
        <authorList>
            <consortium name="Pathogen Informatics"/>
        </authorList>
    </citation>
    <scope>NUCLEOTIDE SEQUENCE [LARGE SCALE GENOMIC DNA]</scope>
    <source>
        <strain evidence="1 2">MHpl1</strain>
    </source>
</reference>
<dbReference type="AlphaFoldDB" id="A0A0N4W7Y4"/>
<protein>
    <submittedName>
        <fullName evidence="3">ZP domain-containing protein</fullName>
    </submittedName>
</protein>
<proteinExistence type="predicted"/>
<dbReference type="Proteomes" id="UP000268014">
    <property type="component" value="Unassembled WGS sequence"/>
</dbReference>
<organism evidence="3">
    <name type="scientific">Haemonchus placei</name>
    <name type="common">Barber's pole worm</name>
    <dbReference type="NCBI Taxonomy" id="6290"/>
    <lineage>
        <taxon>Eukaryota</taxon>
        <taxon>Metazoa</taxon>
        <taxon>Ecdysozoa</taxon>
        <taxon>Nematoda</taxon>
        <taxon>Chromadorea</taxon>
        <taxon>Rhabditida</taxon>
        <taxon>Rhabditina</taxon>
        <taxon>Rhabditomorpha</taxon>
        <taxon>Strongyloidea</taxon>
        <taxon>Trichostrongylidae</taxon>
        <taxon>Haemonchus</taxon>
    </lineage>
</organism>
<gene>
    <name evidence="1" type="ORF">HPLM_LOCUS6271</name>
</gene>
<dbReference type="EMBL" id="UZAF01016470">
    <property type="protein sequence ID" value="VDO28476.1"/>
    <property type="molecule type" value="Genomic_DNA"/>
</dbReference>
<name>A0A0N4W7Y4_HAEPC</name>
<reference evidence="3" key="1">
    <citation type="submission" date="2017-02" db="UniProtKB">
        <authorList>
            <consortium name="WormBaseParasite"/>
        </authorList>
    </citation>
    <scope>IDENTIFICATION</scope>
</reference>
<sequence>MHCCRPSRDGQLYRSVPRASLQFILAHCSYSQTKSSSSKKCLICCRSMCASWFSHRC</sequence>